<name>X1N801_9ZZZZ</name>
<gene>
    <name evidence="2" type="ORF">S06H3_44512</name>
</gene>
<feature type="non-terminal residue" evidence="2">
    <location>
        <position position="1"/>
    </location>
</feature>
<evidence type="ECO:0000313" key="2">
    <source>
        <dbReference type="EMBL" id="GAI40137.1"/>
    </source>
</evidence>
<comment type="caution">
    <text evidence="2">The sequence shown here is derived from an EMBL/GenBank/DDBJ whole genome shotgun (WGS) entry which is preliminary data.</text>
</comment>
<feature type="domain" description="Transposase IS66 central" evidence="1">
    <location>
        <begin position="4"/>
        <end position="155"/>
    </location>
</feature>
<proteinExistence type="predicted"/>
<dbReference type="PANTHER" id="PTHR33678">
    <property type="entry name" value="BLL1576 PROTEIN"/>
    <property type="match status" value="1"/>
</dbReference>
<evidence type="ECO:0000259" key="1">
    <source>
        <dbReference type="Pfam" id="PF03050"/>
    </source>
</evidence>
<dbReference type="PANTHER" id="PTHR33678:SF2">
    <property type="match status" value="1"/>
</dbReference>
<accession>X1N801</accession>
<sequence>VPLKLLGKKHKGVDGHDRFSAYKTLASKTKNIQQDCWVHIIKNAEELAHFYGYEGERILQVLRETYKIGKDFNHQGTDRDIKDLFEWMKDQLNQPYKSHKCNTFVCNLLKEKDNLFEFVKNPEVDGTNNAAERAIRPVVIARKVSGGSRSDKGAKNYEILMSVVQTLRQNGKNLVDHGSNILLTSHG</sequence>
<dbReference type="AlphaFoldDB" id="X1N801"/>
<dbReference type="EMBL" id="BARV01027688">
    <property type="protein sequence ID" value="GAI40137.1"/>
    <property type="molecule type" value="Genomic_DNA"/>
</dbReference>
<dbReference type="InterPro" id="IPR052344">
    <property type="entry name" value="Transposase-related"/>
</dbReference>
<organism evidence="2">
    <name type="scientific">marine sediment metagenome</name>
    <dbReference type="NCBI Taxonomy" id="412755"/>
    <lineage>
        <taxon>unclassified sequences</taxon>
        <taxon>metagenomes</taxon>
        <taxon>ecological metagenomes</taxon>
    </lineage>
</organism>
<dbReference type="Pfam" id="PF03050">
    <property type="entry name" value="DDE_Tnp_IS66"/>
    <property type="match status" value="1"/>
</dbReference>
<reference evidence="2" key="1">
    <citation type="journal article" date="2014" name="Front. Microbiol.">
        <title>High frequency of phylogenetically diverse reductive dehalogenase-homologous genes in deep subseafloor sedimentary metagenomes.</title>
        <authorList>
            <person name="Kawai M."/>
            <person name="Futagami T."/>
            <person name="Toyoda A."/>
            <person name="Takaki Y."/>
            <person name="Nishi S."/>
            <person name="Hori S."/>
            <person name="Arai W."/>
            <person name="Tsubouchi T."/>
            <person name="Morono Y."/>
            <person name="Uchiyama I."/>
            <person name="Ito T."/>
            <person name="Fujiyama A."/>
            <person name="Inagaki F."/>
            <person name="Takami H."/>
        </authorList>
    </citation>
    <scope>NUCLEOTIDE SEQUENCE</scope>
    <source>
        <strain evidence="2">Expedition CK06-06</strain>
    </source>
</reference>
<protein>
    <recommendedName>
        <fullName evidence="1">Transposase IS66 central domain-containing protein</fullName>
    </recommendedName>
</protein>
<dbReference type="InterPro" id="IPR004291">
    <property type="entry name" value="Transposase_IS66_central"/>
</dbReference>